<comment type="caution">
    <text evidence="1">The sequence shown here is derived from an EMBL/GenBank/DDBJ whole genome shotgun (WGS) entry which is preliminary data.</text>
</comment>
<proteinExistence type="predicted"/>
<evidence type="ECO:0000313" key="1">
    <source>
        <dbReference type="EMBL" id="HIT47844.1"/>
    </source>
</evidence>
<protein>
    <recommendedName>
        <fullName evidence="3">Lipoprotein</fullName>
    </recommendedName>
</protein>
<name>A0A9D1KJ14_9BACT</name>
<accession>A0A9D1KJ14</accession>
<dbReference type="PROSITE" id="PS51257">
    <property type="entry name" value="PROKAR_LIPOPROTEIN"/>
    <property type="match status" value="1"/>
</dbReference>
<evidence type="ECO:0000313" key="2">
    <source>
        <dbReference type="Proteomes" id="UP000886881"/>
    </source>
</evidence>
<dbReference type="AlphaFoldDB" id="A0A9D1KJ14"/>
<organism evidence="1 2">
    <name type="scientific">Candidatus Cryptobacteroides merdipullorum</name>
    <dbReference type="NCBI Taxonomy" id="2840771"/>
    <lineage>
        <taxon>Bacteria</taxon>
        <taxon>Pseudomonadati</taxon>
        <taxon>Bacteroidota</taxon>
        <taxon>Bacteroidia</taxon>
        <taxon>Bacteroidales</taxon>
        <taxon>Candidatus Cryptobacteroides</taxon>
    </lineage>
</organism>
<dbReference type="EMBL" id="DVLC01000148">
    <property type="protein sequence ID" value="HIT47844.1"/>
    <property type="molecule type" value="Genomic_DNA"/>
</dbReference>
<dbReference type="Proteomes" id="UP000886881">
    <property type="component" value="Unassembled WGS sequence"/>
</dbReference>
<sequence length="522" mass="59029">MKNFLFSAAMLLAASCTGSLNDSPGLPGDGYGASLSHEMIVLGDHLEDPYSVENITKALESLYPTKADRVVVDATHLYVRFLPADEEQFEELEEAGLELLDHPVDYEIVREGDYYHDPEVPEGDITWQYAVVDQDFEFPEHIEYEILDNCYIPGTGATKADWIDWEAVERESYRLTGNAGMLAPESKAGESGTPQGRITIEDDKAENSLSGVKGVKVSCNSFVKFAHGYTDSEGYYKVNKNFNSRPRYRLVFKNSKGFGIGFNLLLQPASASTLGKNSPKGVDLTVTSSSERKLFTRCVVNNAAYEYYESCRNDDDNIRTPPSNLRIWLFQNLDASSAVMLQQGALIDDSIISDFLGEYTFLIKIFLPDITIGLKGASDYAEVYSRTIHELAHASHFMQVGKSYWNQYIKFVITSFVTSGFVTYGTGTEQGAGYCEVGEMWAYYLQSKFYRERYNMPDIAFGTQFWFYPQILLYLDDRGLNRFRIFAALTSDINSREMLKKKLTSMYPEYKSDIIQAFGRYN</sequence>
<reference evidence="1" key="1">
    <citation type="submission" date="2020-10" db="EMBL/GenBank/DDBJ databases">
        <authorList>
            <person name="Gilroy R."/>
        </authorList>
    </citation>
    <scope>NUCLEOTIDE SEQUENCE</scope>
    <source>
        <strain evidence="1">ChiHecec2B26-709</strain>
    </source>
</reference>
<evidence type="ECO:0008006" key="3">
    <source>
        <dbReference type="Google" id="ProtNLM"/>
    </source>
</evidence>
<gene>
    <name evidence="1" type="ORF">IAC35_08345</name>
</gene>
<reference evidence="1" key="2">
    <citation type="journal article" date="2021" name="PeerJ">
        <title>Extensive microbial diversity within the chicken gut microbiome revealed by metagenomics and culture.</title>
        <authorList>
            <person name="Gilroy R."/>
            <person name="Ravi A."/>
            <person name="Getino M."/>
            <person name="Pursley I."/>
            <person name="Horton D.L."/>
            <person name="Alikhan N.F."/>
            <person name="Baker D."/>
            <person name="Gharbi K."/>
            <person name="Hall N."/>
            <person name="Watson M."/>
            <person name="Adriaenssens E.M."/>
            <person name="Foster-Nyarko E."/>
            <person name="Jarju S."/>
            <person name="Secka A."/>
            <person name="Antonio M."/>
            <person name="Oren A."/>
            <person name="Chaudhuri R.R."/>
            <person name="La Ragione R."/>
            <person name="Hildebrand F."/>
            <person name="Pallen M.J."/>
        </authorList>
    </citation>
    <scope>NUCLEOTIDE SEQUENCE</scope>
    <source>
        <strain evidence="1">ChiHecec2B26-709</strain>
    </source>
</reference>